<dbReference type="InterPro" id="IPR013328">
    <property type="entry name" value="6PGD_dom2"/>
</dbReference>
<dbReference type="STRING" id="1219360.GCA_001571305_00727"/>
<evidence type="ECO:0000259" key="5">
    <source>
        <dbReference type="Pfam" id="PF14833"/>
    </source>
</evidence>
<dbReference type="OrthoDB" id="9786703at2"/>
<organism evidence="7 8">
    <name type="scientific">Erwinia persicina</name>
    <dbReference type="NCBI Taxonomy" id="55211"/>
    <lineage>
        <taxon>Bacteria</taxon>
        <taxon>Pseudomonadati</taxon>
        <taxon>Pseudomonadota</taxon>
        <taxon>Gammaproteobacteria</taxon>
        <taxon>Enterobacterales</taxon>
        <taxon>Erwiniaceae</taxon>
        <taxon>Erwinia</taxon>
    </lineage>
</organism>
<dbReference type="Pfam" id="PF14833">
    <property type="entry name" value="NAD_binding_11"/>
    <property type="match status" value="1"/>
</dbReference>
<evidence type="ECO:0000256" key="1">
    <source>
        <dbReference type="ARBA" id="ARBA00023002"/>
    </source>
</evidence>
<dbReference type="Proteomes" id="UP000661012">
    <property type="component" value="Unassembled WGS sequence"/>
</dbReference>
<dbReference type="RefSeq" id="WP_062743216.1">
    <property type="nucleotide sequence ID" value="NZ_JACYNM010000001.1"/>
</dbReference>
<keyword evidence="2" id="KW-0520">NAD</keyword>
<dbReference type="InterPro" id="IPR006115">
    <property type="entry name" value="6PGDH_NADP-bd"/>
</dbReference>
<reference evidence="6 9" key="2">
    <citation type="journal article" date="2020" name="FEMS Microbiol. Ecol.">
        <title>Temporal dynamics of bacterial communities during seed development and maturation.</title>
        <authorList>
            <person name="Chesneau G."/>
            <person name="Torres-Cortes G."/>
            <person name="Briand M."/>
            <person name="Darrasse A."/>
            <person name="Preveaux A."/>
            <person name="Marais C."/>
            <person name="Jacques M.A."/>
            <person name="Shade A."/>
            <person name="Barret M."/>
        </authorList>
    </citation>
    <scope>NUCLEOTIDE SEQUENCE [LARGE SCALE GENOMIC DNA]</scope>
    <source>
        <strain evidence="6 9">CFBP13732</strain>
    </source>
</reference>
<accession>A0A4V5UA22</accession>
<dbReference type="PIRSF" id="PIRSF000103">
    <property type="entry name" value="HIBADH"/>
    <property type="match status" value="1"/>
</dbReference>
<dbReference type="InterPro" id="IPR029154">
    <property type="entry name" value="HIBADH-like_NADP-bd"/>
</dbReference>
<evidence type="ECO:0000313" key="9">
    <source>
        <dbReference type="Proteomes" id="UP000661012"/>
    </source>
</evidence>
<dbReference type="SUPFAM" id="SSF51735">
    <property type="entry name" value="NAD(P)-binding Rossmann-fold domains"/>
    <property type="match status" value="1"/>
</dbReference>
<protein>
    <submittedName>
        <fullName evidence="7">NAD(P)-dependent oxidoreductase</fullName>
    </submittedName>
</protein>
<dbReference type="Gene3D" id="1.10.1040.10">
    <property type="entry name" value="N-(1-d-carboxylethyl)-l-norvaline Dehydrogenase, domain 2"/>
    <property type="match status" value="1"/>
</dbReference>
<dbReference type="InterPro" id="IPR036291">
    <property type="entry name" value="NAD(P)-bd_dom_sf"/>
</dbReference>
<evidence type="ECO:0000313" key="7">
    <source>
        <dbReference type="EMBL" id="TKJ89627.1"/>
    </source>
</evidence>
<sequence>MTSLPTVAVLGLGAMGHAFAANLLKNNFRVYGWNRTRQRGEDLLPDGLILCDTAGEAVADAGVILVMLSDGPITLSTCAQVLPYLKPSAVLCQMGTIGVDATQQLIDSVQEKRPDVVLLDAPVSGTKAPAEQAQILVLASGDRQRATAIDPVFAAIAKRATWLGAAGAGSKMKLVANAWLVSVMQGVAESTRLAQQLGFTPDDFWQVLEGGPLAAPYVKGKLAMIASGEYPPQMQLTWALKDARLALDAAGASTLPVLQTIATQWQGAVDAGYGSKDLSVVYRYLHDQHKTA</sequence>
<evidence type="ECO:0000256" key="2">
    <source>
        <dbReference type="ARBA" id="ARBA00023027"/>
    </source>
</evidence>
<evidence type="ECO:0000313" key="8">
    <source>
        <dbReference type="Proteomes" id="UP000306393"/>
    </source>
</evidence>
<dbReference type="GO" id="GO:0050661">
    <property type="term" value="F:NADP binding"/>
    <property type="evidence" value="ECO:0007669"/>
    <property type="project" value="InterPro"/>
</dbReference>
<dbReference type="InterPro" id="IPR051265">
    <property type="entry name" value="HIBADH-related_NP60_sf"/>
</dbReference>
<dbReference type="InterPro" id="IPR008927">
    <property type="entry name" value="6-PGluconate_DH-like_C_sf"/>
</dbReference>
<feature type="domain" description="6-phosphogluconate dehydrogenase NADP-binding" evidence="4">
    <location>
        <begin position="6"/>
        <end position="164"/>
    </location>
</feature>
<evidence type="ECO:0000256" key="3">
    <source>
        <dbReference type="PIRSR" id="PIRSR000103-1"/>
    </source>
</evidence>
<dbReference type="Proteomes" id="UP000306393">
    <property type="component" value="Unassembled WGS sequence"/>
</dbReference>
<dbReference type="Gene3D" id="3.40.50.720">
    <property type="entry name" value="NAD(P)-binding Rossmann-like Domain"/>
    <property type="match status" value="1"/>
</dbReference>
<dbReference type="GO" id="GO:0016616">
    <property type="term" value="F:oxidoreductase activity, acting on the CH-OH group of donors, NAD or NADP as acceptor"/>
    <property type="evidence" value="ECO:0007669"/>
    <property type="project" value="UniProtKB-ARBA"/>
</dbReference>
<gene>
    <name evidence="7" type="ORF">EpCFBP13511_12685</name>
    <name evidence="6" type="ORF">IFT93_01195</name>
</gene>
<dbReference type="InterPro" id="IPR015815">
    <property type="entry name" value="HIBADH-related"/>
</dbReference>
<dbReference type="PANTHER" id="PTHR43580:SF2">
    <property type="entry name" value="CYTOKINE-LIKE NUCLEAR FACTOR N-PAC"/>
    <property type="match status" value="1"/>
</dbReference>
<dbReference type="PANTHER" id="PTHR43580">
    <property type="entry name" value="OXIDOREDUCTASE GLYR1-RELATED"/>
    <property type="match status" value="1"/>
</dbReference>
<dbReference type="GO" id="GO:0051287">
    <property type="term" value="F:NAD binding"/>
    <property type="evidence" value="ECO:0007669"/>
    <property type="project" value="InterPro"/>
</dbReference>
<feature type="active site" evidence="3">
    <location>
        <position position="173"/>
    </location>
</feature>
<reference evidence="7 8" key="1">
    <citation type="journal article" date="2019" name="Sci. Rep.">
        <title>Differences in resource use lead to coexistence of seed-transmitted microbial populations.</title>
        <authorList>
            <person name="Torres-Cortes G."/>
            <person name="Garcia B.J."/>
            <person name="Compant S."/>
            <person name="Rezki S."/>
            <person name="Jones P."/>
            <person name="Preveaux A."/>
            <person name="Briand M."/>
            <person name="Roulet A."/>
            <person name="Bouchez O."/>
            <person name="Jacobson D."/>
            <person name="Barret M."/>
        </authorList>
    </citation>
    <scope>NUCLEOTIDE SEQUENCE [LARGE SCALE GENOMIC DNA]</scope>
    <source>
        <strain evidence="7 8">CFBP13511</strain>
    </source>
</reference>
<dbReference type="Pfam" id="PF03446">
    <property type="entry name" value="NAD_binding_2"/>
    <property type="match status" value="1"/>
</dbReference>
<feature type="domain" description="3-hydroxyisobutyrate dehydrogenase-like NAD-binding" evidence="5">
    <location>
        <begin position="167"/>
        <end position="285"/>
    </location>
</feature>
<dbReference type="AlphaFoldDB" id="A0A4V5UA22"/>
<comment type="caution">
    <text evidence="7">The sequence shown here is derived from an EMBL/GenBank/DDBJ whole genome shotgun (WGS) entry which is preliminary data.</text>
</comment>
<dbReference type="EMBL" id="QGAC01000011">
    <property type="protein sequence ID" value="TKJ89627.1"/>
    <property type="molecule type" value="Genomic_DNA"/>
</dbReference>
<evidence type="ECO:0000259" key="4">
    <source>
        <dbReference type="Pfam" id="PF03446"/>
    </source>
</evidence>
<name>A0A4V5UA22_9GAMM</name>
<evidence type="ECO:0000313" key="6">
    <source>
        <dbReference type="EMBL" id="MBD8105035.1"/>
    </source>
</evidence>
<dbReference type="EMBL" id="JACYNN010000001">
    <property type="protein sequence ID" value="MBD8105035.1"/>
    <property type="molecule type" value="Genomic_DNA"/>
</dbReference>
<dbReference type="SUPFAM" id="SSF48179">
    <property type="entry name" value="6-phosphogluconate dehydrogenase C-terminal domain-like"/>
    <property type="match status" value="1"/>
</dbReference>
<keyword evidence="1" id="KW-0560">Oxidoreductase</keyword>
<keyword evidence="9" id="KW-1185">Reference proteome</keyword>
<proteinExistence type="predicted"/>